<comment type="similarity">
    <text evidence="1">Belongs to the aldo/keto reductase family.</text>
</comment>
<name>A0AAE4EZ17_9EURY</name>
<dbReference type="EMBL" id="JAMQOM010000007">
    <property type="protein sequence ID" value="MDS0222765.1"/>
    <property type="molecule type" value="Genomic_DNA"/>
</dbReference>
<dbReference type="PANTHER" id="PTHR43827:SF3">
    <property type="entry name" value="NADP-DEPENDENT OXIDOREDUCTASE DOMAIN-CONTAINING PROTEIN"/>
    <property type="match status" value="1"/>
</dbReference>
<protein>
    <submittedName>
        <fullName evidence="5">Aldo/keto reductase</fullName>
    </submittedName>
</protein>
<dbReference type="InterPro" id="IPR018170">
    <property type="entry name" value="Aldo/ket_reductase_CS"/>
</dbReference>
<comment type="caution">
    <text evidence="5">The sequence shown here is derived from an EMBL/GenBank/DDBJ whole genome shotgun (WGS) entry which is preliminary data.</text>
</comment>
<accession>A0AAE4EZ17</accession>
<dbReference type="Pfam" id="PF00248">
    <property type="entry name" value="Aldo_ket_red"/>
    <property type="match status" value="1"/>
</dbReference>
<dbReference type="RefSeq" id="WP_310897378.1">
    <property type="nucleotide sequence ID" value="NZ_JAMQOM010000007.1"/>
</dbReference>
<evidence type="ECO:0000313" key="6">
    <source>
        <dbReference type="Proteomes" id="UP001253439"/>
    </source>
</evidence>
<dbReference type="PIRSF" id="PIRSF000097">
    <property type="entry name" value="AKR"/>
    <property type="match status" value="1"/>
</dbReference>
<dbReference type="Proteomes" id="UP001253439">
    <property type="component" value="Unassembled WGS sequence"/>
</dbReference>
<dbReference type="PANTHER" id="PTHR43827">
    <property type="entry name" value="2,5-DIKETO-D-GLUCONIC ACID REDUCTASE"/>
    <property type="match status" value="1"/>
</dbReference>
<dbReference type="PROSITE" id="PS00798">
    <property type="entry name" value="ALDOKETO_REDUCTASE_1"/>
    <property type="match status" value="1"/>
</dbReference>
<sequence length="269" mass="29863">MTDLPAIGLGTWENTDPDTCADSVRTALEAGYRHIDTAQHYENERAVGTGIAAADIPRDEVFVASKVHPKRFGLGYDEVIEGLDATLDRLGLETLDLLYVHWPVDGYEATETLAAFDELVDRGRIRHVGVSNFSVELLDEAIDTLDAPLFAHQVETHPLLQQDELVAHAQAHEYHHVAYSPLARGRVFDIPEIEAIAAKHGVSPAQVSLAWLLSRDRVRVVPKATGEAHIRDNLGALDLDIDTADIDRIRGIERTERFVERDGAPWQEE</sequence>
<keyword evidence="2" id="KW-0521">NADP</keyword>
<evidence type="ECO:0000256" key="2">
    <source>
        <dbReference type="ARBA" id="ARBA00022857"/>
    </source>
</evidence>
<dbReference type="PROSITE" id="PS00062">
    <property type="entry name" value="ALDOKETO_REDUCTASE_2"/>
    <property type="match status" value="1"/>
</dbReference>
<dbReference type="GO" id="GO:0016616">
    <property type="term" value="F:oxidoreductase activity, acting on the CH-OH group of donors, NAD or NADP as acceptor"/>
    <property type="evidence" value="ECO:0007669"/>
    <property type="project" value="UniProtKB-ARBA"/>
</dbReference>
<keyword evidence="3" id="KW-0560">Oxidoreductase</keyword>
<evidence type="ECO:0000256" key="3">
    <source>
        <dbReference type="ARBA" id="ARBA00023002"/>
    </source>
</evidence>
<feature type="domain" description="NADP-dependent oxidoreductase" evidence="4">
    <location>
        <begin position="7"/>
        <end position="252"/>
    </location>
</feature>
<proteinExistence type="inferred from homology"/>
<dbReference type="InterPro" id="IPR023210">
    <property type="entry name" value="NADP_OxRdtase_dom"/>
</dbReference>
<dbReference type="PRINTS" id="PR00069">
    <property type="entry name" value="ALDKETRDTASE"/>
</dbReference>
<dbReference type="InterPro" id="IPR020471">
    <property type="entry name" value="AKR"/>
</dbReference>
<keyword evidence="6" id="KW-1185">Reference proteome</keyword>
<dbReference type="Gene3D" id="3.20.20.100">
    <property type="entry name" value="NADP-dependent oxidoreductase domain"/>
    <property type="match status" value="1"/>
</dbReference>
<evidence type="ECO:0000313" key="5">
    <source>
        <dbReference type="EMBL" id="MDS0222765.1"/>
    </source>
</evidence>
<dbReference type="InterPro" id="IPR036812">
    <property type="entry name" value="NAD(P)_OxRdtase_dom_sf"/>
</dbReference>
<organism evidence="5 6">
    <name type="scientific">Haloarcula terrestris</name>
    <dbReference type="NCBI Taxonomy" id="2950533"/>
    <lineage>
        <taxon>Archaea</taxon>
        <taxon>Methanobacteriati</taxon>
        <taxon>Methanobacteriota</taxon>
        <taxon>Stenosarchaea group</taxon>
        <taxon>Halobacteria</taxon>
        <taxon>Halobacteriales</taxon>
        <taxon>Haloarculaceae</taxon>
        <taxon>Haloarcula</taxon>
    </lineage>
</organism>
<evidence type="ECO:0000259" key="4">
    <source>
        <dbReference type="Pfam" id="PF00248"/>
    </source>
</evidence>
<dbReference type="AlphaFoldDB" id="A0AAE4EZ17"/>
<reference evidence="5 6" key="1">
    <citation type="submission" date="2022-06" db="EMBL/GenBank/DDBJ databases">
        <title>Haloarcula sp. a new haloarchaeum isolate from saline soil.</title>
        <authorList>
            <person name="Strakova D."/>
            <person name="Galisteo C."/>
            <person name="Sanchez-Porro C."/>
            <person name="Ventosa A."/>
        </authorList>
    </citation>
    <scope>NUCLEOTIDE SEQUENCE [LARGE SCALE GENOMIC DNA]</scope>
    <source>
        <strain evidence="5 6">S1AR25-5A</strain>
    </source>
</reference>
<gene>
    <name evidence="5" type="ORF">NDI54_15570</name>
</gene>
<dbReference type="SUPFAM" id="SSF51430">
    <property type="entry name" value="NAD(P)-linked oxidoreductase"/>
    <property type="match status" value="1"/>
</dbReference>
<evidence type="ECO:0000256" key="1">
    <source>
        <dbReference type="ARBA" id="ARBA00007905"/>
    </source>
</evidence>